<evidence type="ECO:0000256" key="2">
    <source>
        <dbReference type="SAM" id="MobiDB-lite"/>
    </source>
</evidence>
<dbReference type="SUPFAM" id="SSF54001">
    <property type="entry name" value="Cysteine proteinases"/>
    <property type="match status" value="1"/>
</dbReference>
<name>A0A484MKA9_9ASTE</name>
<feature type="compositionally biased region" description="Basic and acidic residues" evidence="2">
    <location>
        <begin position="225"/>
        <end position="240"/>
    </location>
</feature>
<dbReference type="OrthoDB" id="1930729at2759"/>
<dbReference type="PANTHER" id="PTHR48449:SF1">
    <property type="entry name" value="DUF1985 DOMAIN-CONTAINING PROTEIN"/>
    <property type="match status" value="1"/>
</dbReference>
<dbReference type="Gene3D" id="3.40.395.10">
    <property type="entry name" value="Adenoviral Proteinase, Chain A"/>
    <property type="match status" value="1"/>
</dbReference>
<dbReference type="InterPro" id="IPR038765">
    <property type="entry name" value="Papain-like_cys_pep_sf"/>
</dbReference>
<sequence length="720" mass="81072">MGGYRGDMDNKQRGRFASRFFPGGKSVQRKDISTAFLNFKRDAPGALASDALKMSLVYALSHSFLGNQPIVKFPMCYINLVDDIDEFYSFPWGDDVWSDLVDHVHRCGLSIEKGGTSRPTFGGYMFALQIWAFETFPSLAKAGMCMLVPGREVCIPRCLKWKVCAKFSARKVSDALFKSEKLLLTPIVPTVDEKKLDSVKLLFPCEKTQSAKGKKKLSLHDAKRACQEKKTDKRSEDAVLTKDSGNMSTKQGGDDEVGMVGLGSVSGNDMAYGSTGEKEERIQKQCGEHKELLKVMLEIMAKQAEQNKKIDQILVMLQQKAVSSQNETHTVKDSMMAEKEQLKLENDDVRKSLENDEERMINPEGPSFEILTPIAKDGVASDGNKDNGSGSVLVVEENRTEDCFKPSEISLGDTQFSPHDLEVIDKVTDMWAKSSERRETVCPVDCSKKIDLRNVGGDGGKAALDDDFDKIFWKSKMGKNVGEETKVVAAPTNSDSACVEIKRPKRVHKSPERYTPSEVVIKEKKRKIERMVRFSERVKSERNGQRYGPFTKDPKQMPSEEDVEKVRVFLNEGLLKRRGIATGTCRYVAEVDDLSKDPIVLDGFKVENKTWFYELFTNTEWLRSTHIEIAMYYLELKSIQYSLMQTYTAASPYFLQGLKTHQEMVDVGKVKAEAVIDNSSLSSVVLGLAHQYAKPWCECDFVYMPLNTGNHWMLLVLEVE</sequence>
<reference evidence="3 4" key="1">
    <citation type="submission" date="2018-04" db="EMBL/GenBank/DDBJ databases">
        <authorList>
            <person name="Vogel A."/>
        </authorList>
    </citation>
    <scope>NUCLEOTIDE SEQUENCE [LARGE SCALE GENOMIC DNA]</scope>
</reference>
<dbReference type="PANTHER" id="PTHR48449">
    <property type="entry name" value="DUF1985 DOMAIN-CONTAINING PROTEIN"/>
    <property type="match status" value="1"/>
</dbReference>
<evidence type="ECO:0000256" key="1">
    <source>
        <dbReference type="SAM" id="Coils"/>
    </source>
</evidence>
<feature type="region of interest" description="Disordered" evidence="2">
    <location>
        <begin position="225"/>
        <end position="257"/>
    </location>
</feature>
<gene>
    <name evidence="3" type="ORF">CCAM_LOCUS30284</name>
</gene>
<organism evidence="3 4">
    <name type="scientific">Cuscuta campestris</name>
    <dbReference type="NCBI Taxonomy" id="132261"/>
    <lineage>
        <taxon>Eukaryota</taxon>
        <taxon>Viridiplantae</taxon>
        <taxon>Streptophyta</taxon>
        <taxon>Embryophyta</taxon>
        <taxon>Tracheophyta</taxon>
        <taxon>Spermatophyta</taxon>
        <taxon>Magnoliopsida</taxon>
        <taxon>eudicotyledons</taxon>
        <taxon>Gunneridae</taxon>
        <taxon>Pentapetalae</taxon>
        <taxon>asterids</taxon>
        <taxon>lamiids</taxon>
        <taxon>Solanales</taxon>
        <taxon>Convolvulaceae</taxon>
        <taxon>Cuscuteae</taxon>
        <taxon>Cuscuta</taxon>
        <taxon>Cuscuta subgen. Grammica</taxon>
        <taxon>Cuscuta sect. Cleistogrammica</taxon>
    </lineage>
</organism>
<keyword evidence="1" id="KW-0175">Coiled coil</keyword>
<dbReference type="AlphaFoldDB" id="A0A484MKA9"/>
<evidence type="ECO:0008006" key="5">
    <source>
        <dbReference type="Google" id="ProtNLM"/>
    </source>
</evidence>
<dbReference type="EMBL" id="OOIL02003592">
    <property type="protein sequence ID" value="VFQ88508.1"/>
    <property type="molecule type" value="Genomic_DNA"/>
</dbReference>
<protein>
    <recommendedName>
        <fullName evidence="5">Ubiquitin-like protease family profile domain-containing protein</fullName>
    </recommendedName>
</protein>
<feature type="coiled-coil region" evidence="1">
    <location>
        <begin position="332"/>
        <end position="359"/>
    </location>
</feature>
<accession>A0A484MKA9</accession>
<proteinExistence type="predicted"/>
<evidence type="ECO:0000313" key="3">
    <source>
        <dbReference type="EMBL" id="VFQ88508.1"/>
    </source>
</evidence>
<evidence type="ECO:0000313" key="4">
    <source>
        <dbReference type="Proteomes" id="UP000595140"/>
    </source>
</evidence>
<keyword evidence="4" id="KW-1185">Reference proteome</keyword>
<dbReference type="Proteomes" id="UP000595140">
    <property type="component" value="Unassembled WGS sequence"/>
</dbReference>